<dbReference type="GO" id="GO:0042795">
    <property type="term" value="P:snRNA transcription by RNA polymerase II"/>
    <property type="evidence" value="ECO:0007669"/>
    <property type="project" value="TreeGrafter"/>
</dbReference>
<dbReference type="Proteomes" id="UP000515145">
    <property type="component" value="Chromosome 4"/>
</dbReference>
<feature type="compositionally biased region" description="Polar residues" evidence="7">
    <location>
        <begin position="335"/>
        <end position="345"/>
    </location>
</feature>
<dbReference type="Gene3D" id="6.10.140.340">
    <property type="match status" value="1"/>
</dbReference>
<feature type="compositionally biased region" description="Polar residues" evidence="7">
    <location>
        <begin position="500"/>
        <end position="516"/>
    </location>
</feature>
<feature type="compositionally biased region" description="Polar residues" evidence="7">
    <location>
        <begin position="424"/>
        <end position="433"/>
    </location>
</feature>
<dbReference type="GO" id="GO:0003746">
    <property type="term" value="F:translation elongation factor activity"/>
    <property type="evidence" value="ECO:0007669"/>
    <property type="project" value="UniProtKB-KW"/>
</dbReference>
<dbReference type="RefSeq" id="XP_028259652.1">
    <property type="nucleotide sequence ID" value="XM_028403851.1"/>
</dbReference>
<dbReference type="InParanoid" id="A0A6P7I9S7"/>
<keyword evidence="3" id="KW-0805">Transcription regulation</keyword>
<dbReference type="GO" id="GO:0000987">
    <property type="term" value="F:cis-regulatory region sequence-specific DNA binding"/>
    <property type="evidence" value="ECO:0007669"/>
    <property type="project" value="TreeGrafter"/>
</dbReference>
<evidence type="ECO:0000256" key="2">
    <source>
        <dbReference type="ARBA" id="ARBA00009171"/>
    </source>
</evidence>
<evidence type="ECO:0000256" key="1">
    <source>
        <dbReference type="ARBA" id="ARBA00004123"/>
    </source>
</evidence>
<evidence type="ECO:0000313" key="10">
    <source>
        <dbReference type="RefSeq" id="XP_028259652.1"/>
    </source>
</evidence>
<keyword evidence="4" id="KW-0804">Transcription</keyword>
<reference evidence="10" key="1">
    <citation type="submission" date="2025-08" db="UniProtKB">
        <authorList>
            <consortium name="RefSeq"/>
        </authorList>
    </citation>
    <scope>IDENTIFICATION</scope>
</reference>
<feature type="compositionally biased region" description="Polar residues" evidence="7">
    <location>
        <begin position="408"/>
        <end position="417"/>
    </location>
</feature>
<accession>A0A6P7I9S7</accession>
<dbReference type="OrthoDB" id="6284217at2759"/>
<dbReference type="InterPro" id="IPR031176">
    <property type="entry name" value="ELL/occludin"/>
</dbReference>
<evidence type="ECO:0000256" key="7">
    <source>
        <dbReference type="SAM" id="MobiDB-lite"/>
    </source>
</evidence>
<dbReference type="Pfam" id="PF10390">
    <property type="entry name" value="ELL"/>
    <property type="match status" value="1"/>
</dbReference>
<dbReference type="Gene3D" id="1.10.10.2670">
    <property type="entry name" value="E3 ubiquitin-protein ligase"/>
    <property type="match status" value="1"/>
</dbReference>
<keyword evidence="9" id="KW-1185">Reference proteome</keyword>
<evidence type="ECO:0000256" key="4">
    <source>
        <dbReference type="ARBA" id="ARBA00023163"/>
    </source>
</evidence>
<evidence type="ECO:0000313" key="9">
    <source>
        <dbReference type="Proteomes" id="UP000515145"/>
    </source>
</evidence>
<comment type="similarity">
    <text evidence="2 6">Belongs to the ELL/occludin family.</text>
</comment>
<feature type="region of interest" description="Disordered" evidence="7">
    <location>
        <begin position="285"/>
        <end position="309"/>
    </location>
</feature>
<dbReference type="GO" id="GO:0008023">
    <property type="term" value="C:transcription elongation factor complex"/>
    <property type="evidence" value="ECO:0007669"/>
    <property type="project" value="InterPro"/>
</dbReference>
<dbReference type="PROSITE" id="PS51980">
    <property type="entry name" value="OCEL"/>
    <property type="match status" value="1"/>
</dbReference>
<dbReference type="InterPro" id="IPR042065">
    <property type="entry name" value="E3_ELL-like"/>
</dbReference>
<feature type="region of interest" description="Disordered" evidence="7">
    <location>
        <begin position="335"/>
        <end position="371"/>
    </location>
</feature>
<dbReference type="SUPFAM" id="SSF144292">
    <property type="entry name" value="occludin/ELL-like"/>
    <property type="match status" value="1"/>
</dbReference>
<proteinExistence type="inferred from homology"/>
<gene>
    <name evidence="10" type="primary">ell</name>
</gene>
<comment type="subcellular location">
    <subcellularLocation>
        <location evidence="1">Nucleus</location>
    </subcellularLocation>
</comment>
<dbReference type="AlphaFoldDB" id="A0A6P7I9S7"/>
<dbReference type="GO" id="GO:0032968">
    <property type="term" value="P:positive regulation of transcription elongation by RNA polymerase II"/>
    <property type="evidence" value="ECO:0007669"/>
    <property type="project" value="TreeGrafter"/>
</dbReference>
<feature type="domain" description="OCEL" evidence="8">
    <location>
        <begin position="530"/>
        <end position="640"/>
    </location>
</feature>
<keyword evidence="10" id="KW-0251">Elongation factor</keyword>
<feature type="compositionally biased region" description="Basic residues" evidence="7">
    <location>
        <begin position="451"/>
        <end position="461"/>
    </location>
</feature>
<dbReference type="InterPro" id="IPR010844">
    <property type="entry name" value="Occludin_ELL"/>
</dbReference>
<sequence>MAALKEEQCYGLSCGRVSNGSNVSVFHVKLTDSALRAFEGYQSSKVLSSQPLIRFNGNQGKISIPRSENSSELHTFTFYLSNVGRDNPQGSFDCIQQYITSEGSIQLDCLGGIQDKITVCATDDSYQKARESMAQVEEETRSRSAIVIKPGGRYVGKKVQIRKPAPGLSDIAPLRRTSRPVIISSSTLKKGTTQHRPLRERLIHLLALKPYKKPELILRLQKDGLPQSDKDSLDSHLQQVANLNGRENTFTLKDFLYKEIQKDWPGYTEGDQQLLKRILFRKQTQNSSAPIPESPPKEMASSSPSQKRPAAEFIDPLVNKKPRISHLASKTATATLNGKLGSSNGRGEAGGAQSGVAVSVSDGGMTSSSQQLPVLDIPRPFEALSDVSNDSSHNGRDCDSQEMMVSERLSQPPSLLSVSAVVTAPSNSTSSPGHTVLEGPRDKSPSSLNNKSRKKSKKHKDKEKSKDRERVKEREQEKERKSREEHVSEPNRACEISPGNLKSNSIPHKSTDLNGMSNSTSIPSSSPEVADYLLKYTLIGSQEQRQRYKNDFNAEYSEYRGLHARIEGITRQFTVLDNELKQLQHGTDKYKTIHNQILQEYHKIKKTNPNYSQEKNRCEYLHNKLAHIKKLIAEYDQQQL</sequence>
<dbReference type="Pfam" id="PF07303">
    <property type="entry name" value="Occludin_ELL"/>
    <property type="match status" value="1"/>
</dbReference>
<feature type="region of interest" description="Disordered" evidence="7">
    <location>
        <begin position="384"/>
        <end position="525"/>
    </location>
</feature>
<keyword evidence="10" id="KW-0648">Protein biosynthesis</keyword>
<feature type="compositionally biased region" description="Basic and acidic residues" evidence="7">
    <location>
        <begin position="462"/>
        <end position="489"/>
    </location>
</feature>
<dbReference type="SUPFAM" id="SSF46785">
    <property type="entry name" value="Winged helix' DNA-binding domain"/>
    <property type="match status" value="1"/>
</dbReference>
<evidence type="ECO:0000259" key="8">
    <source>
        <dbReference type="PROSITE" id="PS51980"/>
    </source>
</evidence>
<dbReference type="InterPro" id="IPR019464">
    <property type="entry name" value="ELL_N"/>
</dbReference>
<dbReference type="PANTHER" id="PTHR23288">
    <property type="entry name" value="OCCLUDIN AND RNA POLYMERASE II ELONGATION FACTOR ELL"/>
    <property type="match status" value="1"/>
</dbReference>
<dbReference type="GeneID" id="114434535"/>
<protein>
    <submittedName>
        <fullName evidence="10">RNA polymerase II elongation factor ELL</fullName>
    </submittedName>
</protein>
<evidence type="ECO:0000256" key="3">
    <source>
        <dbReference type="ARBA" id="ARBA00023015"/>
    </source>
</evidence>
<dbReference type="GO" id="GO:0006368">
    <property type="term" value="P:transcription elongation by RNA polymerase II"/>
    <property type="evidence" value="ECO:0007669"/>
    <property type="project" value="InterPro"/>
</dbReference>
<dbReference type="PANTHER" id="PTHR23288:SF9">
    <property type="entry name" value="RNA POLYMERASE II ELONGATION FACTOR ELL"/>
    <property type="match status" value="1"/>
</dbReference>
<name>A0A6P7I9S7_9TELE</name>
<dbReference type="InterPro" id="IPR036390">
    <property type="entry name" value="WH_DNA-bd_sf"/>
</dbReference>
<keyword evidence="5" id="KW-0539">Nucleus</keyword>
<evidence type="ECO:0000256" key="6">
    <source>
        <dbReference type="PROSITE-ProRule" id="PRU01324"/>
    </source>
</evidence>
<evidence type="ECO:0000256" key="5">
    <source>
        <dbReference type="ARBA" id="ARBA00023242"/>
    </source>
</evidence>
<dbReference type="CTD" id="8178"/>
<organism evidence="9 10">
    <name type="scientific">Parambassis ranga</name>
    <name type="common">Indian glassy fish</name>
    <dbReference type="NCBI Taxonomy" id="210632"/>
    <lineage>
        <taxon>Eukaryota</taxon>
        <taxon>Metazoa</taxon>
        <taxon>Chordata</taxon>
        <taxon>Craniata</taxon>
        <taxon>Vertebrata</taxon>
        <taxon>Euteleostomi</taxon>
        <taxon>Actinopterygii</taxon>
        <taxon>Neopterygii</taxon>
        <taxon>Teleostei</taxon>
        <taxon>Neoteleostei</taxon>
        <taxon>Acanthomorphata</taxon>
        <taxon>Ovalentaria</taxon>
        <taxon>Ambassidae</taxon>
        <taxon>Parambassis</taxon>
    </lineage>
</organism>